<comment type="caution">
    <text evidence="2">The sequence shown here is derived from an EMBL/GenBank/DDBJ whole genome shotgun (WGS) entry which is preliminary data.</text>
</comment>
<dbReference type="AlphaFoldDB" id="A0A7X5TK05"/>
<gene>
    <name evidence="2" type="ORF">C5469_20970</name>
</gene>
<evidence type="ECO:0000259" key="1">
    <source>
        <dbReference type="PROSITE" id="PS50943"/>
    </source>
</evidence>
<protein>
    <recommendedName>
        <fullName evidence="1">HTH cro/C1-type domain-containing protein</fullName>
    </recommendedName>
</protein>
<dbReference type="GO" id="GO:0003677">
    <property type="term" value="F:DNA binding"/>
    <property type="evidence" value="ECO:0007669"/>
    <property type="project" value="InterPro"/>
</dbReference>
<organism evidence="2 3">
    <name type="scientific">Photorhabdus cinerea</name>
    <dbReference type="NCBI Taxonomy" id="471575"/>
    <lineage>
        <taxon>Bacteria</taxon>
        <taxon>Pseudomonadati</taxon>
        <taxon>Pseudomonadota</taxon>
        <taxon>Gammaproteobacteria</taxon>
        <taxon>Enterobacterales</taxon>
        <taxon>Morganellaceae</taxon>
        <taxon>Photorhabdus</taxon>
    </lineage>
</organism>
<dbReference type="SUPFAM" id="SSF47413">
    <property type="entry name" value="lambda repressor-like DNA-binding domains"/>
    <property type="match status" value="1"/>
</dbReference>
<dbReference type="Pfam" id="PF01381">
    <property type="entry name" value="HTH_3"/>
    <property type="match status" value="1"/>
</dbReference>
<accession>A0A7X5TK05</accession>
<reference evidence="2 3" key="1">
    <citation type="submission" date="2018-02" db="EMBL/GenBank/DDBJ databases">
        <authorList>
            <person name="Machado R.A."/>
        </authorList>
    </citation>
    <scope>NUCLEOTIDE SEQUENCE [LARGE SCALE GENOMIC DNA]</scope>
    <source>
        <strain evidence="2 3">DSM 19724</strain>
    </source>
</reference>
<feature type="domain" description="HTH cro/C1-type" evidence="1">
    <location>
        <begin position="17"/>
        <end position="75"/>
    </location>
</feature>
<dbReference type="Gene3D" id="1.10.260.40">
    <property type="entry name" value="lambda repressor-like DNA-binding domains"/>
    <property type="match status" value="1"/>
</dbReference>
<keyword evidence="3" id="KW-1185">Reference proteome</keyword>
<dbReference type="CDD" id="cd00093">
    <property type="entry name" value="HTH_XRE"/>
    <property type="match status" value="1"/>
</dbReference>
<dbReference type="InterPro" id="IPR001387">
    <property type="entry name" value="Cro/C1-type_HTH"/>
</dbReference>
<dbReference type="PROSITE" id="PS50943">
    <property type="entry name" value="HTH_CROC1"/>
    <property type="match status" value="1"/>
</dbReference>
<sequence>MKKIPLTDSQIDDAQRLKAIYEAKKKTLGLSQDILAEKIGMGQSGVTQLLNAKNAINVFHAAKFAKVLEINIDDFSPSLAAEIAELAKYIVDKNGKNEISKRLTQEQEELLNIYHGLPSEEAQKFLREMKAKKAHFDKIFEEMLAKRGSKAG</sequence>
<dbReference type="EMBL" id="PUJW01000039">
    <property type="protein sequence ID" value="NHB94472.1"/>
    <property type="molecule type" value="Genomic_DNA"/>
</dbReference>
<dbReference type="SMART" id="SM00530">
    <property type="entry name" value="HTH_XRE"/>
    <property type="match status" value="1"/>
</dbReference>
<evidence type="ECO:0000313" key="2">
    <source>
        <dbReference type="EMBL" id="NHB94472.1"/>
    </source>
</evidence>
<dbReference type="Proteomes" id="UP000591844">
    <property type="component" value="Unassembled WGS sequence"/>
</dbReference>
<proteinExistence type="predicted"/>
<evidence type="ECO:0000313" key="3">
    <source>
        <dbReference type="Proteomes" id="UP000591844"/>
    </source>
</evidence>
<dbReference type="InterPro" id="IPR010982">
    <property type="entry name" value="Lambda_DNA-bd_dom_sf"/>
</dbReference>
<name>A0A7X5TK05_9GAMM</name>